<dbReference type="RefSeq" id="WP_121523880.1">
    <property type="nucleotide sequence ID" value="NZ_RCHR01000004.1"/>
</dbReference>
<name>A0A498DAI8_9BACI</name>
<proteinExistence type="predicted"/>
<accession>A0A498DAI8</accession>
<evidence type="ECO:0000313" key="3">
    <source>
        <dbReference type="Proteomes" id="UP000270219"/>
    </source>
</evidence>
<sequence length="92" mass="10454">MLNINLKLKNIIFLIYYSLITICMTFPGIFDLANKINPWVFGLPFVIFYLFLCIALLCAGLCIQFFIESKLGELDIEVTPIDNNDVSGGENR</sequence>
<reference evidence="2 3" key="1">
    <citation type="submission" date="2018-10" db="EMBL/GenBank/DDBJ databases">
        <title>Oceanobacillus sp. YLB-02 draft genome.</title>
        <authorList>
            <person name="Yu L."/>
        </authorList>
    </citation>
    <scope>NUCLEOTIDE SEQUENCE [LARGE SCALE GENOMIC DNA]</scope>
    <source>
        <strain evidence="2 3">YLB-02</strain>
    </source>
</reference>
<comment type="caution">
    <text evidence="2">The sequence shown here is derived from an EMBL/GenBank/DDBJ whole genome shotgun (WGS) entry which is preliminary data.</text>
</comment>
<keyword evidence="1" id="KW-0472">Membrane</keyword>
<feature type="transmembrane region" description="Helical" evidence="1">
    <location>
        <begin position="42"/>
        <end position="67"/>
    </location>
</feature>
<dbReference type="OrthoDB" id="3628949at2"/>
<evidence type="ECO:0008006" key="4">
    <source>
        <dbReference type="Google" id="ProtNLM"/>
    </source>
</evidence>
<evidence type="ECO:0000313" key="2">
    <source>
        <dbReference type="EMBL" id="RLL43940.1"/>
    </source>
</evidence>
<organism evidence="2 3">
    <name type="scientific">Oceanobacillus piezotolerans</name>
    <dbReference type="NCBI Taxonomy" id="2448030"/>
    <lineage>
        <taxon>Bacteria</taxon>
        <taxon>Bacillati</taxon>
        <taxon>Bacillota</taxon>
        <taxon>Bacilli</taxon>
        <taxon>Bacillales</taxon>
        <taxon>Bacillaceae</taxon>
        <taxon>Oceanobacillus</taxon>
    </lineage>
</organism>
<gene>
    <name evidence="2" type="ORF">D8M04_13645</name>
</gene>
<keyword evidence="3" id="KW-1185">Reference proteome</keyword>
<feature type="transmembrane region" description="Helical" evidence="1">
    <location>
        <begin position="12"/>
        <end position="30"/>
    </location>
</feature>
<keyword evidence="1" id="KW-0812">Transmembrane</keyword>
<dbReference type="EMBL" id="RCHR01000004">
    <property type="protein sequence ID" value="RLL43940.1"/>
    <property type="molecule type" value="Genomic_DNA"/>
</dbReference>
<dbReference type="Proteomes" id="UP000270219">
    <property type="component" value="Unassembled WGS sequence"/>
</dbReference>
<dbReference type="AlphaFoldDB" id="A0A498DAI8"/>
<keyword evidence="1" id="KW-1133">Transmembrane helix</keyword>
<evidence type="ECO:0000256" key="1">
    <source>
        <dbReference type="SAM" id="Phobius"/>
    </source>
</evidence>
<protein>
    <recommendedName>
        <fullName evidence="4">DUF997 family protein</fullName>
    </recommendedName>
</protein>